<dbReference type="Pfam" id="PF23282">
    <property type="entry name" value="WHD_ROQ1"/>
    <property type="match status" value="1"/>
</dbReference>
<evidence type="ECO:0000256" key="1">
    <source>
        <dbReference type="ARBA" id="ARBA00022614"/>
    </source>
</evidence>
<feature type="domain" description="Disease resistance protein Roq1-like winged-helix" evidence="5">
    <location>
        <begin position="211"/>
        <end position="250"/>
    </location>
</feature>
<dbReference type="PANTHER" id="PTHR11017">
    <property type="entry name" value="LEUCINE-RICH REPEAT-CONTAINING PROTEIN"/>
    <property type="match status" value="1"/>
</dbReference>
<dbReference type="InterPro" id="IPR044974">
    <property type="entry name" value="Disease_R_plants"/>
</dbReference>
<gene>
    <name evidence="6" type="ORF">LWI29_015360</name>
</gene>
<keyword evidence="1" id="KW-0433">Leucine-rich repeat</keyword>
<evidence type="ECO:0000313" key="7">
    <source>
        <dbReference type="Proteomes" id="UP001168877"/>
    </source>
</evidence>
<accession>A0AA39W1Q7</accession>
<dbReference type="InterPro" id="IPR045344">
    <property type="entry name" value="C-JID"/>
</dbReference>
<dbReference type="Pfam" id="PF20160">
    <property type="entry name" value="C-JID"/>
    <property type="match status" value="1"/>
</dbReference>
<evidence type="ECO:0000256" key="2">
    <source>
        <dbReference type="ARBA" id="ARBA00022737"/>
    </source>
</evidence>
<feature type="compositionally biased region" description="Basic and acidic residues" evidence="3">
    <location>
        <begin position="531"/>
        <end position="544"/>
    </location>
</feature>
<dbReference type="Proteomes" id="UP001168877">
    <property type="component" value="Unassembled WGS sequence"/>
</dbReference>
<evidence type="ECO:0000259" key="5">
    <source>
        <dbReference type="Pfam" id="PF23282"/>
    </source>
</evidence>
<proteinExistence type="predicted"/>
<dbReference type="GO" id="GO:0006952">
    <property type="term" value="P:defense response"/>
    <property type="evidence" value="ECO:0007669"/>
    <property type="project" value="InterPro"/>
</dbReference>
<dbReference type="AlphaFoldDB" id="A0AA39W1Q7"/>
<feature type="region of interest" description="Disordered" evidence="3">
    <location>
        <begin position="52"/>
        <end position="82"/>
    </location>
</feature>
<dbReference type="InterPro" id="IPR058192">
    <property type="entry name" value="WHD_ROQ1-like"/>
</dbReference>
<protein>
    <submittedName>
        <fullName evidence="6">Uncharacterized protein</fullName>
    </submittedName>
</protein>
<feature type="domain" description="C-JID" evidence="4">
    <location>
        <begin position="387"/>
        <end position="442"/>
    </location>
</feature>
<comment type="caution">
    <text evidence="6">The sequence shown here is derived from an EMBL/GenBank/DDBJ whole genome shotgun (WGS) entry which is preliminary data.</text>
</comment>
<feature type="region of interest" description="Disordered" evidence="3">
    <location>
        <begin position="530"/>
        <end position="562"/>
    </location>
</feature>
<organism evidence="6 7">
    <name type="scientific">Acer saccharum</name>
    <name type="common">Sugar maple</name>
    <dbReference type="NCBI Taxonomy" id="4024"/>
    <lineage>
        <taxon>Eukaryota</taxon>
        <taxon>Viridiplantae</taxon>
        <taxon>Streptophyta</taxon>
        <taxon>Embryophyta</taxon>
        <taxon>Tracheophyta</taxon>
        <taxon>Spermatophyta</taxon>
        <taxon>Magnoliopsida</taxon>
        <taxon>eudicotyledons</taxon>
        <taxon>Gunneridae</taxon>
        <taxon>Pentapetalae</taxon>
        <taxon>rosids</taxon>
        <taxon>malvids</taxon>
        <taxon>Sapindales</taxon>
        <taxon>Sapindaceae</taxon>
        <taxon>Hippocastanoideae</taxon>
        <taxon>Acereae</taxon>
        <taxon>Acer</taxon>
    </lineage>
</organism>
<feature type="compositionally biased region" description="Polar residues" evidence="3">
    <location>
        <begin position="52"/>
        <end position="81"/>
    </location>
</feature>
<sequence>MLRIQGRLEDRREGNDVVMKRVGSGSIRCEEIEGGQQTLNSDLMNFQVTKRTDSVGNQKNPAQSPPTNILVRSTGSGSSKSDGLMIAGPSEFTQEERHKVVDVGQEEFGPGLPTSNTTKDGLVPDFKLDGPIIGESDIVETIVAGQSKAEIQDSKQSFNRNWKRSARATKTAIIACNQPNFFCNLQTVSAKGKKSSKGINSTTTNYMTELLDCKYSLRVLIKKSLITIEYGGIRMHGLLREMGRDIVSRESPKNSGERSRLWKQDDVIRTLKNNNGTGAVEGISLQMDFVEDVVHLDSQVFDKMHNLRLLLFTSHLGSSKVYPPDDLNSLPNDLIILEWHLYPLRALPSNFSPKKLVKLHIYSSNIEQLWEGTKGSEEPPTRFIICLPVTEIPKWFTCKSSESSVNVQVLRQDLVNRKFMGFAICVVLGFEEFHMADNDLLVRVHCPFETYDGDIFFNPSFVAYVFGEEFINSDHILLGCDLRKTFGEILANLIGKRGNILEFDSLSLKQKLFLEVSSKLFINPEEFEADVDGRPSSKKMKLERPAVGSSGLKKKDLEEGSEDEVGMTYCGFIGFEKEGSRRGVKN</sequence>
<dbReference type="EMBL" id="JAUESC010000003">
    <property type="protein sequence ID" value="KAK0600475.1"/>
    <property type="molecule type" value="Genomic_DNA"/>
</dbReference>
<reference evidence="6" key="1">
    <citation type="journal article" date="2022" name="Plant J.">
        <title>Strategies of tolerance reflected in two North American maple genomes.</title>
        <authorList>
            <person name="McEvoy S.L."/>
            <person name="Sezen U.U."/>
            <person name="Trouern-Trend A."/>
            <person name="McMahon S.M."/>
            <person name="Schaberg P.G."/>
            <person name="Yang J."/>
            <person name="Wegrzyn J.L."/>
            <person name="Swenson N.G."/>
        </authorList>
    </citation>
    <scope>NUCLEOTIDE SEQUENCE</scope>
    <source>
        <strain evidence="6">NS2018</strain>
    </source>
</reference>
<evidence type="ECO:0000256" key="3">
    <source>
        <dbReference type="SAM" id="MobiDB-lite"/>
    </source>
</evidence>
<evidence type="ECO:0000259" key="4">
    <source>
        <dbReference type="Pfam" id="PF20160"/>
    </source>
</evidence>
<name>A0AA39W1Q7_ACESA</name>
<reference evidence="6" key="2">
    <citation type="submission" date="2023-06" db="EMBL/GenBank/DDBJ databases">
        <authorList>
            <person name="Swenson N.G."/>
            <person name="Wegrzyn J.L."/>
            <person name="Mcevoy S.L."/>
        </authorList>
    </citation>
    <scope>NUCLEOTIDE SEQUENCE</scope>
    <source>
        <strain evidence="6">NS2018</strain>
        <tissue evidence="6">Leaf</tissue>
    </source>
</reference>
<dbReference type="PANTHER" id="PTHR11017:SF573">
    <property type="entry name" value="ADP-RIBOSYL CYCLASE_CYCLIC ADP-RIBOSE HYDROLASE"/>
    <property type="match status" value="1"/>
</dbReference>
<evidence type="ECO:0000313" key="6">
    <source>
        <dbReference type="EMBL" id="KAK0600475.1"/>
    </source>
</evidence>
<keyword evidence="2" id="KW-0677">Repeat</keyword>
<keyword evidence="7" id="KW-1185">Reference proteome</keyword>